<accession>A0ABW9YD63</accession>
<keyword evidence="5" id="KW-1185">Reference proteome</keyword>
<evidence type="ECO:0000259" key="3">
    <source>
        <dbReference type="Pfam" id="PF20616"/>
    </source>
</evidence>
<dbReference type="RefSeq" id="WP_160648691.1">
    <property type="nucleotide sequence ID" value="NZ_RSEJ01000002.1"/>
</dbReference>
<name>A0ABW9YD63_9GAMM</name>
<evidence type="ECO:0000259" key="2">
    <source>
        <dbReference type="Pfam" id="PF06251"/>
    </source>
</evidence>
<sequence>MTLLVFRNLAGLAISATSPIAQRKRDQKRYKPNFLKIFLPISFVVASLIASSNLMAQAPSHEDAVASRENQPVKITVKTSLDSKHQLELNYPVPVRVNQILSDSVVNINQLPLSQEQTKLVSSNDIFWTGAALFERFPHPQKQRVVNQLKQLASVGKREWEEEQSQAAFKLAAYIENLKVGQRIFTPLDYDIVRIEPAKNPLVNNDMTLVLPSRPSTVLITGAVTEPKVVSWQERGNANSYLKHAVTLNNSANSEVWVIQPDGQVEQHPIAYWNQKHFEIAPGATIYLGFSSLPDEFNTINEDIVNLLRNRAP</sequence>
<proteinExistence type="predicted"/>
<evidence type="ECO:0000313" key="5">
    <source>
        <dbReference type="Proteomes" id="UP000738517"/>
    </source>
</evidence>
<feature type="domain" description="Capsule biosynthesis GfcC-like C-terminal" evidence="2">
    <location>
        <begin position="230"/>
        <end position="313"/>
    </location>
</feature>
<comment type="caution">
    <text evidence="4">The sequence shown here is derived from an EMBL/GenBank/DDBJ whole genome shotgun (WGS) entry which is preliminary data.</text>
</comment>
<dbReference type="EMBL" id="RSEJ01000002">
    <property type="protein sequence ID" value="NBI51602.1"/>
    <property type="molecule type" value="Genomic_DNA"/>
</dbReference>
<organism evidence="4 5">
    <name type="scientific">Photobacterium alginatilyticum</name>
    <dbReference type="NCBI Taxonomy" id="1775171"/>
    <lineage>
        <taxon>Bacteria</taxon>
        <taxon>Pseudomonadati</taxon>
        <taxon>Pseudomonadota</taxon>
        <taxon>Gammaproteobacteria</taxon>
        <taxon>Vibrionales</taxon>
        <taxon>Vibrionaceae</taxon>
        <taxon>Photobacterium</taxon>
    </lineage>
</organism>
<evidence type="ECO:0000313" key="4">
    <source>
        <dbReference type="EMBL" id="NBI51602.1"/>
    </source>
</evidence>
<dbReference type="Pfam" id="PF20616">
    <property type="entry name" value="Caps_syn_GfcC_N"/>
    <property type="match status" value="1"/>
</dbReference>
<feature type="domain" description="Capsule biosynthesis GfcC-like N-terminal" evidence="3">
    <location>
        <begin position="121"/>
        <end position="209"/>
    </location>
</feature>
<gene>
    <name evidence="4" type="ORF">EIZ48_03295</name>
</gene>
<keyword evidence="1" id="KW-1133">Transmembrane helix</keyword>
<dbReference type="Gene3D" id="3.10.560.10">
    <property type="entry name" value="Outer membrane lipoprotein wza domain like"/>
    <property type="match status" value="1"/>
</dbReference>
<protein>
    <submittedName>
        <fullName evidence="4">Polysaccharide synthesis</fullName>
    </submittedName>
</protein>
<evidence type="ECO:0000256" key="1">
    <source>
        <dbReference type="SAM" id="Phobius"/>
    </source>
</evidence>
<feature type="transmembrane region" description="Helical" evidence="1">
    <location>
        <begin position="33"/>
        <end position="50"/>
    </location>
</feature>
<dbReference type="Pfam" id="PF06251">
    <property type="entry name" value="Caps_syn_GfcC_C"/>
    <property type="match status" value="1"/>
</dbReference>
<dbReference type="InterPro" id="IPR010425">
    <property type="entry name" value="Caps_synth_GfcC-like_C"/>
</dbReference>
<dbReference type="InterPro" id="IPR046459">
    <property type="entry name" value="Caps_syn_GfcC_N"/>
</dbReference>
<keyword evidence="1" id="KW-0472">Membrane</keyword>
<keyword evidence="1" id="KW-0812">Transmembrane</keyword>
<dbReference type="Proteomes" id="UP000738517">
    <property type="component" value="Unassembled WGS sequence"/>
</dbReference>
<reference evidence="4 5" key="1">
    <citation type="journal article" date="2017" name="Int. J. Syst. Evol. Microbiol.">
        <title>Photobacterium alginatilyticum sp. nov., a marine bacterium isolated from bottom seawater.</title>
        <authorList>
            <person name="Wang X."/>
            <person name="Wang Y."/>
            <person name="Yang X."/>
            <person name="Sun H."/>
            <person name="Li B."/>
            <person name="Zhang X.H."/>
        </authorList>
    </citation>
    <scope>NUCLEOTIDE SEQUENCE [LARGE SCALE GENOMIC DNA]</scope>
    <source>
        <strain evidence="4 5">P03D4</strain>
    </source>
</reference>